<reference evidence="3" key="1">
    <citation type="journal article" date="2022" name="Int. J. Mol. Sci.">
        <title>Draft Genome of Tanacetum Coccineum: Genomic Comparison of Closely Related Tanacetum-Family Plants.</title>
        <authorList>
            <person name="Yamashiro T."/>
            <person name="Shiraishi A."/>
            <person name="Nakayama K."/>
            <person name="Satake H."/>
        </authorList>
    </citation>
    <scope>NUCLEOTIDE SEQUENCE</scope>
</reference>
<dbReference type="PANTHER" id="PTHR11439:SF517">
    <property type="entry name" value="CYSTEINE-RICH RLK (RECEPTOR-LIKE PROTEIN KINASE) 8"/>
    <property type="match status" value="1"/>
</dbReference>
<sequence>MVMGFKEAMTREFEMINLGLMKYFLGLEIPQCKSGIFVSQAGYAKYILKKSKMEECNPVATPMEPGTKLSKFKGGDRVDDPRYSHWKAVKRILLYLKGTESLGLFYSSSTKYKFLRYSDSKQHEDVNDLKNTSGYAFYFGDTAFTWASKKQPIVTLSTCEAKYVAASWCVFHAIWLRNLLSELQSHQHEATEIRIDNKSAIELARNPVHHERSKHIDVRFHFIKESKYQQQQQQQPGAKPMGWLASARPPPTGPTSRACIEWWLLAVGNGATWVVGGGGDDENQQKSETGYGGYDNISEIQPSPPERPDSLSKTTFASRRWPNFKRRLSELHQLLTMTGHQ</sequence>
<protein>
    <submittedName>
        <fullName evidence="3">Retrovirus-related pol polyprotein from transposon TNT 1-94</fullName>
    </submittedName>
</protein>
<gene>
    <name evidence="3" type="ORF">Tco_0627942</name>
</gene>
<comment type="caution">
    <text evidence="3">The sequence shown here is derived from an EMBL/GenBank/DDBJ whole genome shotgun (WGS) entry which is preliminary data.</text>
</comment>
<organism evidence="3 4">
    <name type="scientific">Tanacetum coccineum</name>
    <dbReference type="NCBI Taxonomy" id="301880"/>
    <lineage>
        <taxon>Eukaryota</taxon>
        <taxon>Viridiplantae</taxon>
        <taxon>Streptophyta</taxon>
        <taxon>Embryophyta</taxon>
        <taxon>Tracheophyta</taxon>
        <taxon>Spermatophyta</taxon>
        <taxon>Magnoliopsida</taxon>
        <taxon>eudicotyledons</taxon>
        <taxon>Gunneridae</taxon>
        <taxon>Pentapetalae</taxon>
        <taxon>asterids</taxon>
        <taxon>campanulids</taxon>
        <taxon>Asterales</taxon>
        <taxon>Asteraceae</taxon>
        <taxon>Asteroideae</taxon>
        <taxon>Anthemideae</taxon>
        <taxon>Anthemidinae</taxon>
        <taxon>Tanacetum</taxon>
    </lineage>
</organism>
<accession>A0ABQ4WNY3</accession>
<proteinExistence type="predicted"/>
<dbReference type="Proteomes" id="UP001151760">
    <property type="component" value="Unassembled WGS sequence"/>
</dbReference>
<dbReference type="EMBL" id="BQNB010008809">
    <property type="protein sequence ID" value="GJS54580.1"/>
    <property type="molecule type" value="Genomic_DNA"/>
</dbReference>
<evidence type="ECO:0000313" key="3">
    <source>
        <dbReference type="EMBL" id="GJS54580.1"/>
    </source>
</evidence>
<dbReference type="Pfam" id="PF07727">
    <property type="entry name" value="RVT_2"/>
    <property type="match status" value="1"/>
</dbReference>
<evidence type="ECO:0000256" key="1">
    <source>
        <dbReference type="SAM" id="MobiDB-lite"/>
    </source>
</evidence>
<feature type="domain" description="Reverse transcriptase Ty1/copia-type" evidence="2">
    <location>
        <begin position="1"/>
        <end position="64"/>
    </location>
</feature>
<dbReference type="InterPro" id="IPR013103">
    <property type="entry name" value="RVT_2"/>
</dbReference>
<feature type="region of interest" description="Disordered" evidence="1">
    <location>
        <begin position="229"/>
        <end position="254"/>
    </location>
</feature>
<dbReference type="PANTHER" id="PTHR11439">
    <property type="entry name" value="GAG-POL-RELATED RETROTRANSPOSON"/>
    <property type="match status" value="1"/>
</dbReference>
<reference evidence="3" key="2">
    <citation type="submission" date="2022-01" db="EMBL/GenBank/DDBJ databases">
        <authorList>
            <person name="Yamashiro T."/>
            <person name="Shiraishi A."/>
            <person name="Satake H."/>
            <person name="Nakayama K."/>
        </authorList>
    </citation>
    <scope>NUCLEOTIDE SEQUENCE</scope>
</reference>
<evidence type="ECO:0000259" key="2">
    <source>
        <dbReference type="Pfam" id="PF07727"/>
    </source>
</evidence>
<dbReference type="CDD" id="cd09272">
    <property type="entry name" value="RNase_HI_RT_Ty1"/>
    <property type="match status" value="1"/>
</dbReference>
<name>A0ABQ4WNY3_9ASTR</name>
<keyword evidence="4" id="KW-1185">Reference proteome</keyword>
<feature type="region of interest" description="Disordered" evidence="1">
    <location>
        <begin position="277"/>
        <end position="317"/>
    </location>
</feature>
<evidence type="ECO:0000313" key="4">
    <source>
        <dbReference type="Proteomes" id="UP001151760"/>
    </source>
</evidence>